<feature type="region of interest" description="Disordered" evidence="1">
    <location>
        <begin position="54"/>
        <end position="85"/>
    </location>
</feature>
<dbReference type="Proteomes" id="UP000000759">
    <property type="component" value="Chromosome 3"/>
</dbReference>
<dbReference type="InParanoid" id="B5Y5P2"/>
<feature type="compositionally biased region" description="Polar residues" evidence="1">
    <location>
        <begin position="154"/>
        <end position="169"/>
    </location>
</feature>
<feature type="region of interest" description="Disordered" evidence="1">
    <location>
        <begin position="101"/>
        <end position="169"/>
    </location>
</feature>
<sequence length="169" mass="18638">MYSFREPQQILHRNTEPQWSPRPRQDTESGLDRLEREEAAYEEQLERIVLPTAPMPLGLTSSTPKPEVKVHVRSKAPVGLNGPTFWGRHRKEVERLALLRSSKVQEHDGDSIEEEGNDSTMDFGRPSFASTVLAGSDDNDDGASGASMDMSRDSVGSTLTLTSPTGRSG</sequence>
<keyword evidence="3" id="KW-1185">Reference proteome</keyword>
<evidence type="ECO:0000313" key="2">
    <source>
        <dbReference type="EMBL" id="ACI65970.1"/>
    </source>
</evidence>
<dbReference type="OrthoDB" id="10632825at2759"/>
<dbReference type="KEGG" id="pti:PHATR_33579"/>
<organism evidence="2 3">
    <name type="scientific">Phaeodactylum tricornutum (strain CCAP 1055/1)</name>
    <dbReference type="NCBI Taxonomy" id="556484"/>
    <lineage>
        <taxon>Eukaryota</taxon>
        <taxon>Sar</taxon>
        <taxon>Stramenopiles</taxon>
        <taxon>Ochrophyta</taxon>
        <taxon>Bacillariophyta</taxon>
        <taxon>Bacillariophyceae</taxon>
        <taxon>Bacillariophycidae</taxon>
        <taxon>Naviculales</taxon>
        <taxon>Phaeodactylaceae</taxon>
        <taxon>Phaeodactylum</taxon>
    </lineage>
</organism>
<proteinExistence type="predicted"/>
<gene>
    <name evidence="2" type="ORF">PHATR_33579</name>
</gene>
<name>B5Y5P2_PHATC</name>
<dbReference type="HOGENOM" id="CLU_1581584_0_0_1"/>
<reference evidence="2 3" key="1">
    <citation type="journal article" date="2008" name="Nature">
        <title>The Phaeodactylum genome reveals the evolutionary history of diatom genomes.</title>
        <authorList>
            <person name="Bowler C."/>
            <person name="Allen A.E."/>
            <person name="Badger J.H."/>
            <person name="Grimwood J."/>
            <person name="Jabbari K."/>
            <person name="Kuo A."/>
            <person name="Maheswari U."/>
            <person name="Martens C."/>
            <person name="Maumus F."/>
            <person name="Otillar R.P."/>
            <person name="Rayko E."/>
            <person name="Salamov A."/>
            <person name="Vandepoele K."/>
            <person name="Beszteri B."/>
            <person name="Gruber A."/>
            <person name="Heijde M."/>
            <person name="Katinka M."/>
            <person name="Mock T."/>
            <person name="Valentin K."/>
            <person name="Verret F."/>
            <person name="Berges J.A."/>
            <person name="Brownlee C."/>
            <person name="Cadoret J.P."/>
            <person name="Chiovitti A."/>
            <person name="Choi C.J."/>
            <person name="Coesel S."/>
            <person name="De Martino A."/>
            <person name="Detter J.C."/>
            <person name="Durkin C."/>
            <person name="Falciatore A."/>
            <person name="Fournet J."/>
            <person name="Haruta M."/>
            <person name="Huysman M.J."/>
            <person name="Jenkins B.D."/>
            <person name="Jiroutova K."/>
            <person name="Jorgensen R.E."/>
            <person name="Joubert Y."/>
            <person name="Kaplan A."/>
            <person name="Kroger N."/>
            <person name="Kroth P.G."/>
            <person name="La Roche J."/>
            <person name="Lindquist E."/>
            <person name="Lommer M."/>
            <person name="Martin-Jezequel V."/>
            <person name="Lopez P.J."/>
            <person name="Lucas S."/>
            <person name="Mangogna M."/>
            <person name="McGinnis K."/>
            <person name="Medlin L.K."/>
            <person name="Montsant A."/>
            <person name="Oudot-Le Secq M.P."/>
            <person name="Napoli C."/>
            <person name="Obornik M."/>
            <person name="Parker M.S."/>
            <person name="Petit J.L."/>
            <person name="Porcel B.M."/>
            <person name="Poulsen N."/>
            <person name="Robison M."/>
            <person name="Rychlewski L."/>
            <person name="Rynearson T.A."/>
            <person name="Schmutz J."/>
            <person name="Shapiro H."/>
            <person name="Siaut M."/>
            <person name="Stanley M."/>
            <person name="Sussman M.R."/>
            <person name="Taylor A.R."/>
            <person name="Vardi A."/>
            <person name="von Dassow P."/>
            <person name="Vyverman W."/>
            <person name="Willis A."/>
            <person name="Wyrwicz L.S."/>
            <person name="Rokhsar D.S."/>
            <person name="Weissenbach J."/>
            <person name="Armbrust E.V."/>
            <person name="Green B.R."/>
            <person name="Van de Peer Y."/>
            <person name="Grigoriev I.V."/>
        </authorList>
    </citation>
    <scope>NUCLEOTIDE SEQUENCE [LARGE SCALE GENOMIC DNA]</scope>
    <source>
        <strain evidence="2 3">CCAP 1055/1</strain>
    </source>
</reference>
<feature type="compositionally biased region" description="Basic and acidic residues" evidence="1">
    <location>
        <begin position="23"/>
        <end position="33"/>
    </location>
</feature>
<reference evidence="3" key="2">
    <citation type="submission" date="2008-08" db="EMBL/GenBank/DDBJ databases">
        <authorList>
            <consortium name="Diatom Consortium"/>
            <person name="Grigoriev I."/>
            <person name="Grimwood J."/>
            <person name="Kuo A."/>
            <person name="Otillar R.P."/>
            <person name="Salamov A."/>
            <person name="Detter J.C."/>
            <person name="Lindquist E."/>
            <person name="Shapiro H."/>
            <person name="Lucas S."/>
            <person name="Glavina del Rio T."/>
            <person name="Pitluck S."/>
            <person name="Rokhsar D."/>
            <person name="Bowler C."/>
        </authorList>
    </citation>
    <scope>GENOME REANNOTATION</scope>
    <source>
        <strain evidence="3">CCAP 1055/1</strain>
    </source>
</reference>
<feature type="compositionally biased region" description="Basic and acidic residues" evidence="1">
    <location>
        <begin position="101"/>
        <end position="110"/>
    </location>
</feature>
<accession>B5Y5P2</accession>
<dbReference type="RefSeq" id="XP_002186500.1">
    <property type="nucleotide sequence ID" value="XM_002186464.1"/>
</dbReference>
<dbReference type="EMBL" id="CP001142">
    <property type="protein sequence ID" value="ACI65970.1"/>
    <property type="molecule type" value="Genomic_DNA"/>
</dbReference>
<evidence type="ECO:0000313" key="3">
    <source>
        <dbReference type="Proteomes" id="UP000000759"/>
    </source>
</evidence>
<feature type="region of interest" description="Disordered" evidence="1">
    <location>
        <begin position="1"/>
        <end position="33"/>
    </location>
</feature>
<dbReference type="AlphaFoldDB" id="B5Y5P2"/>
<protein>
    <submittedName>
        <fullName evidence="2">Uncharacterized protein</fullName>
    </submittedName>
</protein>
<evidence type="ECO:0000256" key="1">
    <source>
        <dbReference type="SAM" id="MobiDB-lite"/>
    </source>
</evidence>
<dbReference type="GeneID" id="7204116"/>
<dbReference type="PaxDb" id="2850-Phatr33579"/>